<dbReference type="InterPro" id="IPR016181">
    <property type="entry name" value="Acyl_CoA_acyltransferase"/>
</dbReference>
<dbReference type="PANTHER" id="PTHR43877:SF2">
    <property type="entry name" value="AMINOALKYLPHOSPHONATE N-ACETYLTRANSFERASE-RELATED"/>
    <property type="match status" value="1"/>
</dbReference>
<dbReference type="Proteomes" id="UP000295517">
    <property type="component" value="Chromosome"/>
</dbReference>
<name>A0AAX1EDY8_9GAMM</name>
<keyword evidence="1" id="KW-0808">Transferase</keyword>
<evidence type="ECO:0000313" key="4">
    <source>
        <dbReference type="EMBL" id="QBR83082.1"/>
    </source>
</evidence>
<keyword evidence="2" id="KW-0012">Acyltransferase</keyword>
<dbReference type="InterPro" id="IPR050832">
    <property type="entry name" value="Bact_Acetyltransf"/>
</dbReference>
<feature type="domain" description="N-acetyltransferase" evidence="3">
    <location>
        <begin position="3"/>
        <end position="138"/>
    </location>
</feature>
<dbReference type="CDD" id="cd04301">
    <property type="entry name" value="NAT_SF"/>
    <property type="match status" value="2"/>
</dbReference>
<dbReference type="SUPFAM" id="SSF55729">
    <property type="entry name" value="Acyl-CoA N-acyltransferases (Nat)"/>
    <property type="match status" value="2"/>
</dbReference>
<evidence type="ECO:0000256" key="1">
    <source>
        <dbReference type="ARBA" id="ARBA00022679"/>
    </source>
</evidence>
<dbReference type="EMBL" id="CP038254">
    <property type="protein sequence ID" value="QBR83082.1"/>
    <property type="molecule type" value="Genomic_DNA"/>
</dbReference>
<dbReference type="AlphaFoldDB" id="A0AAX1EDY8"/>
<protein>
    <submittedName>
        <fullName evidence="4">GNAT family N-acetyltransferase</fullName>
    </submittedName>
</protein>
<dbReference type="Pfam" id="PF00583">
    <property type="entry name" value="Acetyltransf_1"/>
    <property type="match status" value="2"/>
</dbReference>
<dbReference type="GO" id="GO:0016747">
    <property type="term" value="F:acyltransferase activity, transferring groups other than amino-acyl groups"/>
    <property type="evidence" value="ECO:0007669"/>
    <property type="project" value="InterPro"/>
</dbReference>
<sequence>MLTHTNQLNNAQLRDLNHLLAQCRLKDGSTPNVYPHILIQQRPFFVNGLYYQDAELIGFISVFFFYEDCCEVSLLVDPAQRRKGLGRQLLQSVLPILQAQSIKTLIFSSPHQTNEEWLMARGFEYQLSEYHMERRSLQPVLVPQRLLSFKNASPQDISALCLVDKACFPKDPAKMLARFHSLFNDRDYQLILAYLDNEPIGKAHIRWQAKGATFSDIGILPPLQGQGFGTGLIAHCINLALAEGKPNLDLDVEIKNTKALKLYTRLGFKTQNACDYWQLPLSRAMSL</sequence>
<dbReference type="RefSeq" id="WP_135059565.1">
    <property type="nucleotide sequence ID" value="NZ_CP038254.1"/>
</dbReference>
<reference evidence="4 5" key="1">
    <citation type="submission" date="2019-03" db="EMBL/GenBank/DDBJ databases">
        <title>Diverse conjugative elements silence natural transformation in Legionella species.</title>
        <authorList>
            <person name="Durieux I."/>
            <person name="Ginevra C."/>
            <person name="Attaiech L."/>
            <person name="Picq K."/>
            <person name="Juan P.A."/>
            <person name="Jarraud S."/>
            <person name="Charpentier X."/>
        </authorList>
    </citation>
    <scope>NUCLEOTIDE SEQUENCE [LARGE SCALE GENOMIC DNA]</scope>
    <source>
        <strain evidence="4 5">HL-0427-4011</strain>
    </source>
</reference>
<evidence type="ECO:0000259" key="3">
    <source>
        <dbReference type="PROSITE" id="PS51186"/>
    </source>
</evidence>
<organism evidence="4 5">
    <name type="scientific">Legionella israelensis</name>
    <dbReference type="NCBI Taxonomy" id="454"/>
    <lineage>
        <taxon>Bacteria</taxon>
        <taxon>Pseudomonadati</taxon>
        <taxon>Pseudomonadota</taxon>
        <taxon>Gammaproteobacteria</taxon>
        <taxon>Legionellales</taxon>
        <taxon>Legionellaceae</taxon>
        <taxon>Legionella</taxon>
    </lineage>
</organism>
<accession>A0AAX1EDY8</accession>
<dbReference type="Gene3D" id="3.40.630.30">
    <property type="match status" value="2"/>
</dbReference>
<proteinExistence type="predicted"/>
<evidence type="ECO:0000313" key="5">
    <source>
        <dbReference type="Proteomes" id="UP000295517"/>
    </source>
</evidence>
<evidence type="ECO:0000256" key="2">
    <source>
        <dbReference type="ARBA" id="ARBA00023315"/>
    </source>
</evidence>
<gene>
    <name evidence="4" type="ORF">E3983_01130</name>
</gene>
<dbReference type="InterPro" id="IPR000182">
    <property type="entry name" value="GNAT_dom"/>
</dbReference>
<dbReference type="PANTHER" id="PTHR43877">
    <property type="entry name" value="AMINOALKYLPHOSPHONATE N-ACETYLTRANSFERASE-RELATED-RELATED"/>
    <property type="match status" value="1"/>
</dbReference>
<feature type="domain" description="N-acetyltransferase" evidence="3">
    <location>
        <begin position="147"/>
        <end position="286"/>
    </location>
</feature>
<dbReference type="PROSITE" id="PS51186">
    <property type="entry name" value="GNAT"/>
    <property type="match status" value="2"/>
</dbReference>